<dbReference type="Pfam" id="PF01451">
    <property type="entry name" value="LMWPc"/>
    <property type="match status" value="1"/>
</dbReference>
<dbReference type="InterPro" id="IPR036196">
    <property type="entry name" value="Ptyr_pPase_sf"/>
</dbReference>
<proteinExistence type="predicted"/>
<gene>
    <name evidence="2" type="ORF">FOZ62_018535</name>
</gene>
<accession>A0A7J6PXF5</accession>
<protein>
    <recommendedName>
        <fullName evidence="1">Phosphotyrosine protein phosphatase I domain-containing protein</fullName>
    </recommendedName>
</protein>
<organism evidence="2 3">
    <name type="scientific">Perkinsus olseni</name>
    <name type="common">Perkinsus atlanticus</name>
    <dbReference type="NCBI Taxonomy" id="32597"/>
    <lineage>
        <taxon>Eukaryota</taxon>
        <taxon>Sar</taxon>
        <taxon>Alveolata</taxon>
        <taxon>Perkinsozoa</taxon>
        <taxon>Perkinsea</taxon>
        <taxon>Perkinsida</taxon>
        <taxon>Perkinsidae</taxon>
        <taxon>Perkinsus</taxon>
    </lineage>
</organism>
<dbReference type="Gene3D" id="3.40.50.2300">
    <property type="match status" value="1"/>
</dbReference>
<evidence type="ECO:0000313" key="3">
    <source>
        <dbReference type="Proteomes" id="UP000574390"/>
    </source>
</evidence>
<evidence type="ECO:0000259" key="1">
    <source>
        <dbReference type="Pfam" id="PF01451"/>
    </source>
</evidence>
<dbReference type="SUPFAM" id="SSF52788">
    <property type="entry name" value="Phosphotyrosine protein phosphatases I"/>
    <property type="match status" value="1"/>
</dbReference>
<evidence type="ECO:0000313" key="2">
    <source>
        <dbReference type="EMBL" id="KAF4700909.1"/>
    </source>
</evidence>
<name>A0A7J6PXF5_PEROL</name>
<sequence length="134" mass="15425">MEPLVIESAGLDARPGQPMNPVAVELLHGPGYDTTQERNHRSKQLTVEMLCRARVVYGMDRGHVERLEGMVNEKVDGVKPRVKMLVREGIPDPYTYSEEAWPPLMDMLQRGVEERLREHLQYRKHASFRWEGSG</sequence>
<dbReference type="Proteomes" id="UP000574390">
    <property type="component" value="Unassembled WGS sequence"/>
</dbReference>
<dbReference type="InterPro" id="IPR023485">
    <property type="entry name" value="Ptyr_pPase"/>
</dbReference>
<reference evidence="2 3" key="1">
    <citation type="submission" date="2020-04" db="EMBL/GenBank/DDBJ databases">
        <title>Perkinsus olseni comparative genomics.</title>
        <authorList>
            <person name="Bogema D.R."/>
        </authorList>
    </citation>
    <scope>NUCLEOTIDE SEQUENCE [LARGE SCALE GENOMIC DNA]</scope>
    <source>
        <strain evidence="2">ATCC PRA-205</strain>
    </source>
</reference>
<dbReference type="EMBL" id="JABANM010033656">
    <property type="protein sequence ID" value="KAF4700909.1"/>
    <property type="molecule type" value="Genomic_DNA"/>
</dbReference>
<feature type="domain" description="Phosphotyrosine protein phosphatase I" evidence="1">
    <location>
        <begin position="5"/>
        <end position="113"/>
    </location>
</feature>
<dbReference type="AlphaFoldDB" id="A0A7J6PXF5"/>
<comment type="caution">
    <text evidence="2">The sequence shown here is derived from an EMBL/GenBank/DDBJ whole genome shotgun (WGS) entry which is preliminary data.</text>
</comment>